<name>A0A9W4E087_9ACTN</name>
<proteinExistence type="predicted"/>
<gene>
    <name evidence="1" type="ORF">SBRY_10332</name>
</gene>
<organism evidence="1 2">
    <name type="scientific">Actinacidiphila bryophytorum</name>
    <dbReference type="NCBI Taxonomy" id="1436133"/>
    <lineage>
        <taxon>Bacteria</taxon>
        <taxon>Bacillati</taxon>
        <taxon>Actinomycetota</taxon>
        <taxon>Actinomycetes</taxon>
        <taxon>Kitasatosporales</taxon>
        <taxon>Streptomycetaceae</taxon>
        <taxon>Actinacidiphila</taxon>
    </lineage>
</organism>
<dbReference type="AlphaFoldDB" id="A0A9W4E087"/>
<reference evidence="1" key="1">
    <citation type="submission" date="2021-06" db="EMBL/GenBank/DDBJ databases">
        <authorList>
            <person name="Arsene-Ploetze F."/>
        </authorList>
    </citation>
    <scope>NUCLEOTIDE SEQUENCE</scope>
    <source>
        <strain evidence="1">SBRY1</strain>
    </source>
</reference>
<evidence type="ECO:0000313" key="2">
    <source>
        <dbReference type="Proteomes" id="UP001153328"/>
    </source>
</evidence>
<dbReference type="Proteomes" id="UP001153328">
    <property type="component" value="Unassembled WGS sequence"/>
</dbReference>
<evidence type="ECO:0000313" key="1">
    <source>
        <dbReference type="EMBL" id="CAG7600501.1"/>
    </source>
</evidence>
<dbReference type="EMBL" id="CAJVAX010000001">
    <property type="protein sequence ID" value="CAG7600501.1"/>
    <property type="molecule type" value="Genomic_DNA"/>
</dbReference>
<keyword evidence="2" id="KW-1185">Reference proteome</keyword>
<protein>
    <submittedName>
        <fullName evidence="1">Uncharacterized protein</fullName>
    </submittedName>
</protein>
<comment type="caution">
    <text evidence="1">The sequence shown here is derived from an EMBL/GenBank/DDBJ whole genome shotgun (WGS) entry which is preliminary data.</text>
</comment>
<sequence>MSLRPGGLPSARPVGNVSHCVISPSVPSVKLTGARRGR</sequence>
<accession>A0A9W4E087</accession>